<sequence>MLSYQRMLLHRLADCFGLVHESVGEGENRRIIIEKCEESKIPLMLITDVLESSYGEVHAPSNRQLLLRSPNEIGDQTNKSSLRSPALSLEEREAAYQAARERIFSDVPHSADSLLDQRETQRARPVPVVARRMIAHALGKPQVLSSDVSPNDAGSALEDLPVSALKEAPSHTPAKAARRMLTQALGFPLSSPSSRGPERRNAINQNATISVEATLRHNNAPADVVSCATGTPPDDLKASDTDEALRLRSIAAKDVDSCGANHQTSRVMPTRPFRKDRAGAAAGRMFAQALGLPHNSPQPVVADCFADGMALVETDSGGGNESLINHNVLYIAEESVTSVNQSAHLVGSARKASDKRERKEKSKLEPSKPDVLKEDQRKGGKGHKFEKHLRLKTRLIQEDQETGEVFLTHSRVQ</sequence>
<dbReference type="InterPro" id="IPR051937">
    <property type="entry name" value="R3H_domain_containing"/>
</dbReference>
<dbReference type="PROSITE" id="PS51061">
    <property type="entry name" value="R3H"/>
    <property type="match status" value="1"/>
</dbReference>
<organism evidence="5 6">
    <name type="scientific">Physcomitrium patens</name>
    <name type="common">Spreading-leaved earth moss</name>
    <name type="synonym">Physcomitrella patens</name>
    <dbReference type="NCBI Taxonomy" id="3218"/>
    <lineage>
        <taxon>Eukaryota</taxon>
        <taxon>Viridiplantae</taxon>
        <taxon>Streptophyta</taxon>
        <taxon>Embryophyta</taxon>
        <taxon>Bryophyta</taxon>
        <taxon>Bryophytina</taxon>
        <taxon>Bryopsida</taxon>
        <taxon>Funariidae</taxon>
        <taxon>Funariales</taxon>
        <taxon>Funariaceae</taxon>
        <taxon>Physcomitrium</taxon>
    </lineage>
</organism>
<dbReference type="InterPro" id="IPR024771">
    <property type="entry name" value="SUZ"/>
</dbReference>
<evidence type="ECO:0000313" key="6">
    <source>
        <dbReference type="Proteomes" id="UP000006727"/>
    </source>
</evidence>
<feature type="domain" description="R3H" evidence="3">
    <location>
        <begin position="1"/>
        <end position="37"/>
    </location>
</feature>
<evidence type="ECO:0000256" key="1">
    <source>
        <dbReference type="ARBA" id="ARBA00022553"/>
    </source>
</evidence>
<reference evidence="5 6" key="1">
    <citation type="journal article" date="2008" name="Science">
        <title>The Physcomitrella genome reveals evolutionary insights into the conquest of land by plants.</title>
        <authorList>
            <person name="Rensing S."/>
            <person name="Lang D."/>
            <person name="Zimmer A."/>
            <person name="Terry A."/>
            <person name="Salamov A."/>
            <person name="Shapiro H."/>
            <person name="Nishiyama T."/>
            <person name="Perroud P.-F."/>
            <person name="Lindquist E."/>
            <person name="Kamisugi Y."/>
            <person name="Tanahashi T."/>
            <person name="Sakakibara K."/>
            <person name="Fujita T."/>
            <person name="Oishi K."/>
            <person name="Shin-I T."/>
            <person name="Kuroki Y."/>
            <person name="Toyoda A."/>
            <person name="Suzuki Y."/>
            <person name="Hashimoto A."/>
            <person name="Yamaguchi K."/>
            <person name="Sugano A."/>
            <person name="Kohara Y."/>
            <person name="Fujiyama A."/>
            <person name="Anterola A."/>
            <person name="Aoki S."/>
            <person name="Ashton N."/>
            <person name="Barbazuk W.B."/>
            <person name="Barker E."/>
            <person name="Bennetzen J."/>
            <person name="Bezanilla M."/>
            <person name="Blankenship R."/>
            <person name="Cho S.H."/>
            <person name="Dutcher S."/>
            <person name="Estelle M."/>
            <person name="Fawcett J.A."/>
            <person name="Gundlach H."/>
            <person name="Hanada K."/>
            <person name="Heyl A."/>
            <person name="Hicks K.A."/>
            <person name="Hugh J."/>
            <person name="Lohr M."/>
            <person name="Mayer K."/>
            <person name="Melkozernov A."/>
            <person name="Murata T."/>
            <person name="Nelson D."/>
            <person name="Pils B."/>
            <person name="Prigge M."/>
            <person name="Reiss B."/>
            <person name="Renner T."/>
            <person name="Rombauts S."/>
            <person name="Rushton P."/>
            <person name="Sanderfoot A."/>
            <person name="Schween G."/>
            <person name="Shiu S.-H."/>
            <person name="Stueber K."/>
            <person name="Theodoulou F.L."/>
            <person name="Tu H."/>
            <person name="Van de Peer Y."/>
            <person name="Verrier P.J."/>
            <person name="Waters E."/>
            <person name="Wood A."/>
            <person name="Yang L."/>
            <person name="Cove D."/>
            <person name="Cuming A."/>
            <person name="Hasebe M."/>
            <person name="Lucas S."/>
            <person name="Mishler D.B."/>
            <person name="Reski R."/>
            <person name="Grigoriev I."/>
            <person name="Quatrano R.S."/>
            <person name="Boore J.L."/>
        </authorList>
    </citation>
    <scope>NUCLEOTIDE SEQUENCE [LARGE SCALE GENOMIC DNA]</scope>
    <source>
        <strain evidence="5 6">cv. Gransden 2004</strain>
    </source>
</reference>
<protein>
    <recommendedName>
        <fullName evidence="7">R3H domain-containing protein</fullName>
    </recommendedName>
</protein>
<dbReference type="EMBL" id="ABEU02000008">
    <property type="status" value="NOT_ANNOTATED_CDS"/>
    <property type="molecule type" value="Genomic_DNA"/>
</dbReference>
<dbReference type="CDD" id="cd02325">
    <property type="entry name" value="R3H"/>
    <property type="match status" value="1"/>
</dbReference>
<proteinExistence type="predicted"/>
<evidence type="ECO:0000256" key="2">
    <source>
        <dbReference type="SAM" id="MobiDB-lite"/>
    </source>
</evidence>
<evidence type="ECO:0000259" key="4">
    <source>
        <dbReference type="PROSITE" id="PS51673"/>
    </source>
</evidence>
<dbReference type="InterPro" id="IPR001374">
    <property type="entry name" value="R3H_dom"/>
</dbReference>
<dbReference type="PANTHER" id="PTHR15672:SF25">
    <property type="entry name" value="OS01G0100600 PROTEIN"/>
    <property type="match status" value="1"/>
</dbReference>
<dbReference type="Gene3D" id="3.30.1370.50">
    <property type="entry name" value="R3H-like domain"/>
    <property type="match status" value="1"/>
</dbReference>
<reference evidence="5" key="3">
    <citation type="submission" date="2020-12" db="UniProtKB">
        <authorList>
            <consortium name="EnsemblPlants"/>
        </authorList>
    </citation>
    <scope>IDENTIFICATION</scope>
</reference>
<reference evidence="5 6" key="2">
    <citation type="journal article" date="2018" name="Plant J.">
        <title>The Physcomitrella patens chromosome-scale assembly reveals moss genome structure and evolution.</title>
        <authorList>
            <person name="Lang D."/>
            <person name="Ullrich K.K."/>
            <person name="Murat F."/>
            <person name="Fuchs J."/>
            <person name="Jenkins J."/>
            <person name="Haas F.B."/>
            <person name="Piednoel M."/>
            <person name="Gundlach H."/>
            <person name="Van Bel M."/>
            <person name="Meyberg R."/>
            <person name="Vives C."/>
            <person name="Morata J."/>
            <person name="Symeonidi A."/>
            <person name="Hiss M."/>
            <person name="Muchero W."/>
            <person name="Kamisugi Y."/>
            <person name="Saleh O."/>
            <person name="Blanc G."/>
            <person name="Decker E.L."/>
            <person name="van Gessel N."/>
            <person name="Grimwood J."/>
            <person name="Hayes R.D."/>
            <person name="Graham S.W."/>
            <person name="Gunter L.E."/>
            <person name="McDaniel S.F."/>
            <person name="Hoernstein S.N.W."/>
            <person name="Larsson A."/>
            <person name="Li F.W."/>
            <person name="Perroud P.F."/>
            <person name="Phillips J."/>
            <person name="Ranjan P."/>
            <person name="Rokshar D.S."/>
            <person name="Rothfels C.J."/>
            <person name="Schneider L."/>
            <person name="Shu S."/>
            <person name="Stevenson D.W."/>
            <person name="Thummler F."/>
            <person name="Tillich M."/>
            <person name="Villarreal Aguilar J.C."/>
            <person name="Widiez T."/>
            <person name="Wong G.K."/>
            <person name="Wymore A."/>
            <person name="Zhang Y."/>
            <person name="Zimmer A.D."/>
            <person name="Quatrano R.S."/>
            <person name="Mayer K.F.X."/>
            <person name="Goodstein D."/>
            <person name="Casacuberta J.M."/>
            <person name="Vandepoele K."/>
            <person name="Reski R."/>
            <person name="Cuming A.C."/>
            <person name="Tuskan G.A."/>
            <person name="Maumus F."/>
            <person name="Salse J."/>
            <person name="Schmutz J."/>
            <person name="Rensing S.A."/>
        </authorList>
    </citation>
    <scope>NUCLEOTIDE SEQUENCE [LARGE SCALE GENOMIC DNA]</scope>
    <source>
        <strain evidence="5 6">cv. Gransden 2004</strain>
    </source>
</reference>
<name>A0A7I4EF58_PHYPA</name>
<feature type="domain" description="SUZ" evidence="4">
    <location>
        <begin position="40"/>
        <end position="108"/>
    </location>
</feature>
<dbReference type="RefSeq" id="XP_073391786.1">
    <property type="nucleotide sequence ID" value="XM_073535685.1"/>
</dbReference>
<keyword evidence="1" id="KW-0597">Phosphoprotein</keyword>
<dbReference type="Proteomes" id="UP000006727">
    <property type="component" value="Chromosome 8"/>
</dbReference>
<gene>
    <name evidence="5" type="primary">LOC112285600</name>
</gene>
<dbReference type="GO" id="GO:0003676">
    <property type="term" value="F:nucleic acid binding"/>
    <property type="evidence" value="ECO:0007669"/>
    <property type="project" value="UniProtKB-UniRule"/>
</dbReference>
<dbReference type="InterPro" id="IPR036867">
    <property type="entry name" value="R3H_dom_sf"/>
</dbReference>
<dbReference type="PANTHER" id="PTHR15672">
    <property type="entry name" value="CAMP-REGULATED PHOSPHOPROTEIN 21 RELATED R3H DOMAIN CONTAINING PROTEIN"/>
    <property type="match status" value="1"/>
</dbReference>
<dbReference type="Pfam" id="PF12752">
    <property type="entry name" value="SUZ"/>
    <property type="match status" value="1"/>
</dbReference>
<accession>A0A7I4EF58</accession>
<dbReference type="GeneID" id="112285600"/>
<dbReference type="EnsemblPlants" id="Pp3c8_1020V3.2">
    <property type="protein sequence ID" value="Pp3c8_1020V3.2"/>
    <property type="gene ID" value="Pp3c8_1020"/>
</dbReference>
<evidence type="ECO:0000313" key="5">
    <source>
        <dbReference type="EnsemblPlants" id="Pp3c8_1020V3.2"/>
    </source>
</evidence>
<dbReference type="PROSITE" id="PS51673">
    <property type="entry name" value="SUZ"/>
    <property type="match status" value="1"/>
</dbReference>
<dbReference type="Pfam" id="PF01424">
    <property type="entry name" value="R3H"/>
    <property type="match status" value="1"/>
</dbReference>
<dbReference type="SUPFAM" id="SSF82708">
    <property type="entry name" value="R3H domain"/>
    <property type="match status" value="1"/>
</dbReference>
<evidence type="ECO:0000259" key="3">
    <source>
        <dbReference type="PROSITE" id="PS51061"/>
    </source>
</evidence>
<dbReference type="AlphaFoldDB" id="A0A7I4EF58"/>
<feature type="compositionally biased region" description="Basic and acidic residues" evidence="2">
    <location>
        <begin position="351"/>
        <end position="378"/>
    </location>
</feature>
<dbReference type="Gramene" id="Pp3c8_1020V3.2">
    <property type="protein sequence ID" value="Pp3c8_1020V3.2"/>
    <property type="gene ID" value="Pp3c8_1020"/>
</dbReference>
<feature type="region of interest" description="Disordered" evidence="2">
    <location>
        <begin position="342"/>
        <end position="386"/>
    </location>
</feature>
<keyword evidence="6" id="KW-1185">Reference proteome</keyword>
<evidence type="ECO:0008006" key="7">
    <source>
        <dbReference type="Google" id="ProtNLM"/>
    </source>
</evidence>